<dbReference type="Gene3D" id="3.40.50.720">
    <property type="entry name" value="NAD(P)-binding Rossmann-like Domain"/>
    <property type="match status" value="1"/>
</dbReference>
<sequence length="352" mass="35982">MTTDEPADEPTDESTDESTDPVALLAPVAQGGALLFCFGLGFSARALAAAWMAAGGRVAGTCRGPEKQAVLRDAGIAAHLMTGDRPMDAAGVADLGRAVAILSSVGPSSVEGAREDGGPADGAADGAADPVLRLHGADIAAAAAAGLARGAAPWIGYLSTTGVYGDHGGGWVDEDTPTVDAGGRGGRRVAAERAWAALAPAAPAHLFRLAGIYGPGRSALDTVRAGRAHRVVKPGQVFSRIHVADIAAVLAASIAAPAPGRAYNVCDNEAAPPQDVILHACQLLEVTPPPEVPFEQATLSPMARSFYADNKRVRNTRIREELGVRLRYPDYRAGLAAQLAAERSQTIGPSPA</sequence>
<evidence type="ECO:0000256" key="2">
    <source>
        <dbReference type="SAM" id="MobiDB-lite"/>
    </source>
</evidence>
<dbReference type="PANTHER" id="PTHR43574">
    <property type="entry name" value="EPIMERASE-RELATED"/>
    <property type="match status" value="1"/>
</dbReference>
<dbReference type="SUPFAM" id="SSF51735">
    <property type="entry name" value="NAD(P)-binding Rossmann-fold domains"/>
    <property type="match status" value="1"/>
</dbReference>
<name>A0ABU9YKD4_9PROT</name>
<gene>
    <name evidence="3" type="ORF">WG926_13145</name>
</gene>
<evidence type="ECO:0000313" key="3">
    <source>
        <dbReference type="EMBL" id="MEN2989254.1"/>
    </source>
</evidence>
<dbReference type="EMBL" id="JBBKTW010000004">
    <property type="protein sequence ID" value="MEN2989254.1"/>
    <property type="molecule type" value="Genomic_DNA"/>
</dbReference>
<evidence type="ECO:0000313" key="4">
    <source>
        <dbReference type="Proteomes" id="UP001413721"/>
    </source>
</evidence>
<dbReference type="Proteomes" id="UP001413721">
    <property type="component" value="Unassembled WGS sequence"/>
</dbReference>
<keyword evidence="1" id="KW-0520">NAD</keyword>
<evidence type="ECO:0000256" key="1">
    <source>
        <dbReference type="ARBA" id="ARBA00023027"/>
    </source>
</evidence>
<dbReference type="InterPro" id="IPR036291">
    <property type="entry name" value="NAD(P)-bd_dom_sf"/>
</dbReference>
<comment type="caution">
    <text evidence="3">The sequence shown here is derived from an EMBL/GenBank/DDBJ whole genome shotgun (WGS) entry which is preliminary data.</text>
</comment>
<accession>A0ABU9YKD4</accession>
<dbReference type="RefSeq" id="WP_345937490.1">
    <property type="nucleotide sequence ID" value="NZ_JBBKTW010000004.1"/>
</dbReference>
<keyword evidence="4" id="KW-1185">Reference proteome</keyword>
<feature type="compositionally biased region" description="Acidic residues" evidence="2">
    <location>
        <begin position="1"/>
        <end position="19"/>
    </location>
</feature>
<feature type="region of interest" description="Disordered" evidence="2">
    <location>
        <begin position="1"/>
        <end position="20"/>
    </location>
</feature>
<protein>
    <submittedName>
        <fullName evidence="3">SDR family NAD(P)-dependent oxidoreductase</fullName>
    </submittedName>
</protein>
<reference evidence="3 4" key="1">
    <citation type="submission" date="2024-03" db="EMBL/GenBank/DDBJ databases">
        <title>High-quality draft genome sequencing of Tistrella sp. BH-R2-4.</title>
        <authorList>
            <person name="Dong C."/>
        </authorList>
    </citation>
    <scope>NUCLEOTIDE SEQUENCE [LARGE SCALE GENOMIC DNA]</scope>
    <source>
        <strain evidence="3 4">BH-R2-4</strain>
    </source>
</reference>
<organism evidence="3 4">
    <name type="scientific">Tistrella arctica</name>
    <dbReference type="NCBI Taxonomy" id="3133430"/>
    <lineage>
        <taxon>Bacteria</taxon>
        <taxon>Pseudomonadati</taxon>
        <taxon>Pseudomonadota</taxon>
        <taxon>Alphaproteobacteria</taxon>
        <taxon>Geminicoccales</taxon>
        <taxon>Geminicoccaceae</taxon>
        <taxon>Tistrella</taxon>
    </lineage>
</organism>
<proteinExistence type="predicted"/>